<comment type="caution">
    <text evidence="1">The sequence shown here is derived from an EMBL/GenBank/DDBJ whole genome shotgun (WGS) entry which is preliminary data.</text>
</comment>
<accession>A0A438CI51</accession>
<reference evidence="1 2" key="1">
    <citation type="journal article" date="2018" name="PLoS Genet.">
        <title>Population sequencing reveals clonal diversity and ancestral inbreeding in the grapevine cultivar Chardonnay.</title>
        <authorList>
            <person name="Roach M.J."/>
            <person name="Johnson D.L."/>
            <person name="Bohlmann J."/>
            <person name="van Vuuren H.J."/>
            <person name="Jones S.J."/>
            <person name="Pretorius I.S."/>
            <person name="Schmidt S.A."/>
            <person name="Borneman A.R."/>
        </authorList>
    </citation>
    <scope>NUCLEOTIDE SEQUENCE [LARGE SCALE GENOMIC DNA]</scope>
    <source>
        <strain evidence="2">cv. Chardonnay</strain>
        <tissue evidence="1">Leaf</tissue>
    </source>
</reference>
<proteinExistence type="predicted"/>
<dbReference type="Proteomes" id="UP000288805">
    <property type="component" value="Unassembled WGS sequence"/>
</dbReference>
<evidence type="ECO:0000313" key="1">
    <source>
        <dbReference type="EMBL" id="RVW22893.1"/>
    </source>
</evidence>
<name>A0A438CI51_VITVI</name>
<dbReference type="EMBL" id="QGNW01002213">
    <property type="protein sequence ID" value="RVW22893.1"/>
    <property type="molecule type" value="Genomic_DNA"/>
</dbReference>
<protein>
    <submittedName>
        <fullName evidence="1">Uncharacterized protein</fullName>
    </submittedName>
</protein>
<organism evidence="1 2">
    <name type="scientific">Vitis vinifera</name>
    <name type="common">Grape</name>
    <dbReference type="NCBI Taxonomy" id="29760"/>
    <lineage>
        <taxon>Eukaryota</taxon>
        <taxon>Viridiplantae</taxon>
        <taxon>Streptophyta</taxon>
        <taxon>Embryophyta</taxon>
        <taxon>Tracheophyta</taxon>
        <taxon>Spermatophyta</taxon>
        <taxon>Magnoliopsida</taxon>
        <taxon>eudicotyledons</taxon>
        <taxon>Gunneridae</taxon>
        <taxon>Pentapetalae</taxon>
        <taxon>rosids</taxon>
        <taxon>Vitales</taxon>
        <taxon>Vitaceae</taxon>
        <taxon>Viteae</taxon>
        <taxon>Vitis</taxon>
    </lineage>
</organism>
<sequence length="45" mass="4961">MQTPLGHDRSGPSEPLVPDEEIILAEQPMLDEEIKAEPSHDPPTI</sequence>
<dbReference type="AlphaFoldDB" id="A0A438CI51"/>
<evidence type="ECO:0000313" key="2">
    <source>
        <dbReference type="Proteomes" id="UP000288805"/>
    </source>
</evidence>
<gene>
    <name evidence="1" type="ORF">CK203_107858</name>
</gene>